<feature type="region of interest" description="Disordered" evidence="2">
    <location>
        <begin position="73"/>
        <end position="92"/>
    </location>
</feature>
<keyword evidence="5" id="KW-1185">Reference proteome</keyword>
<dbReference type="EMBL" id="JAKNID010000095">
    <property type="protein sequence ID" value="MCG4566074.1"/>
    <property type="molecule type" value="Genomic_DNA"/>
</dbReference>
<dbReference type="PANTHER" id="PTHR46558">
    <property type="entry name" value="TRACRIPTIONAL REGULATORY PROTEIN-RELATED-RELATED"/>
    <property type="match status" value="1"/>
</dbReference>
<dbReference type="InterPro" id="IPR001387">
    <property type="entry name" value="Cro/C1-type_HTH"/>
</dbReference>
<evidence type="ECO:0000313" key="4">
    <source>
        <dbReference type="EMBL" id="MCG4566074.1"/>
    </source>
</evidence>
<sequence>MSFGDRLRKLRLENNMTQENLSKKLNVSRATVGRYETDERFPDKNLLKKIADIFEVSIDYLLGRTDNRNGNIYWKEPHNTEYSKSSSYKMFE</sequence>
<dbReference type="Pfam" id="PF01381">
    <property type="entry name" value="HTH_3"/>
    <property type="match status" value="1"/>
</dbReference>
<gene>
    <name evidence="4" type="ORF">L0P62_11600</name>
</gene>
<dbReference type="RefSeq" id="WP_237962853.1">
    <property type="nucleotide sequence ID" value="NZ_JAKNID010000095.1"/>
</dbReference>
<dbReference type="AlphaFoldDB" id="A0A9Q4ADT4"/>
<dbReference type="InterPro" id="IPR010982">
    <property type="entry name" value="Lambda_DNA-bd_dom_sf"/>
</dbReference>
<evidence type="ECO:0000256" key="2">
    <source>
        <dbReference type="SAM" id="MobiDB-lite"/>
    </source>
</evidence>
<organism evidence="4 5">
    <name type="scientific">Anaerosalibacter bizertensis</name>
    <dbReference type="NCBI Taxonomy" id="932217"/>
    <lineage>
        <taxon>Bacteria</taxon>
        <taxon>Bacillati</taxon>
        <taxon>Bacillota</taxon>
        <taxon>Tissierellia</taxon>
        <taxon>Tissierellales</taxon>
        <taxon>Sporanaerobacteraceae</taxon>
        <taxon>Anaerosalibacter</taxon>
    </lineage>
</organism>
<proteinExistence type="predicted"/>
<dbReference type="SMART" id="SM00530">
    <property type="entry name" value="HTH_XRE"/>
    <property type="match status" value="1"/>
</dbReference>
<dbReference type="GO" id="GO:0003677">
    <property type="term" value="F:DNA binding"/>
    <property type="evidence" value="ECO:0007669"/>
    <property type="project" value="UniProtKB-KW"/>
</dbReference>
<protein>
    <submittedName>
        <fullName evidence="4">Helix-turn-helix domain-containing protein</fullName>
    </submittedName>
</protein>
<feature type="non-terminal residue" evidence="4">
    <location>
        <position position="92"/>
    </location>
</feature>
<name>A0A9Q4ADT4_9FIRM</name>
<evidence type="ECO:0000313" key="5">
    <source>
        <dbReference type="Proteomes" id="UP001108123"/>
    </source>
</evidence>
<dbReference type="SUPFAM" id="SSF47413">
    <property type="entry name" value="lambda repressor-like DNA-binding domains"/>
    <property type="match status" value="1"/>
</dbReference>
<dbReference type="Proteomes" id="UP001108123">
    <property type="component" value="Unassembled WGS sequence"/>
</dbReference>
<reference evidence="4" key="1">
    <citation type="submission" date="2022-01" db="EMBL/GenBank/DDBJ databases">
        <title>Collection of gut derived symbiotic bacterial strains cultured from healthy donors.</title>
        <authorList>
            <person name="Lin H."/>
            <person name="Kohout C."/>
            <person name="Waligurski E."/>
            <person name="Pamer E.G."/>
        </authorList>
    </citation>
    <scope>NUCLEOTIDE SEQUENCE</scope>
    <source>
        <strain evidence="4">MSK.14.39</strain>
    </source>
</reference>
<dbReference type="Gene3D" id="1.10.260.40">
    <property type="entry name" value="lambda repressor-like DNA-binding domains"/>
    <property type="match status" value="1"/>
</dbReference>
<evidence type="ECO:0000256" key="1">
    <source>
        <dbReference type="ARBA" id="ARBA00023125"/>
    </source>
</evidence>
<feature type="compositionally biased region" description="Polar residues" evidence="2">
    <location>
        <begin position="82"/>
        <end position="92"/>
    </location>
</feature>
<dbReference type="PROSITE" id="PS50943">
    <property type="entry name" value="HTH_CROC1"/>
    <property type="match status" value="1"/>
</dbReference>
<dbReference type="CDD" id="cd00093">
    <property type="entry name" value="HTH_XRE"/>
    <property type="match status" value="1"/>
</dbReference>
<keyword evidence="1" id="KW-0238">DNA-binding</keyword>
<evidence type="ECO:0000259" key="3">
    <source>
        <dbReference type="PROSITE" id="PS50943"/>
    </source>
</evidence>
<feature type="domain" description="HTH cro/C1-type" evidence="3">
    <location>
        <begin position="7"/>
        <end position="61"/>
    </location>
</feature>
<comment type="caution">
    <text evidence="4">The sequence shown here is derived from an EMBL/GenBank/DDBJ whole genome shotgun (WGS) entry which is preliminary data.</text>
</comment>
<dbReference type="PANTHER" id="PTHR46558:SF11">
    <property type="entry name" value="HTH-TYPE TRANSCRIPTIONAL REGULATOR XRE"/>
    <property type="match status" value="1"/>
</dbReference>
<accession>A0A9Q4ADT4</accession>